<comment type="caution">
    <text evidence="1">The sequence shown here is derived from an EMBL/GenBank/DDBJ whole genome shotgun (WGS) entry which is preliminary data.</text>
</comment>
<reference evidence="2" key="1">
    <citation type="submission" date="2016-10" db="EMBL/GenBank/DDBJ databases">
        <authorList>
            <person name="de Groot N.N."/>
        </authorList>
    </citation>
    <scope>NUCLEOTIDE SEQUENCE [LARGE SCALE GENOMIC DNA]</scope>
    <source>
        <strain evidence="2">10nlg</strain>
    </source>
</reference>
<dbReference type="RefSeq" id="WP_162843803.1">
    <property type="nucleotide sequence ID" value="NZ_BJVE01000081.1"/>
</dbReference>
<evidence type="ECO:0000313" key="2">
    <source>
        <dbReference type="Proteomes" id="UP000199318"/>
    </source>
</evidence>
<sequence length="51" mass="5999">MNVIKRDVLRMIDELSEEELRILYTFLEEFQIAQAERGAAQTFGTNHDSRL</sequence>
<protein>
    <submittedName>
        <fullName evidence="1">Uncharacterized protein</fullName>
    </submittedName>
</protein>
<organism evidence="1 2">
    <name type="scientific">Salisediminibacterium halotolerans</name>
    <dbReference type="NCBI Taxonomy" id="517425"/>
    <lineage>
        <taxon>Bacteria</taxon>
        <taxon>Bacillati</taxon>
        <taxon>Bacillota</taxon>
        <taxon>Bacilli</taxon>
        <taxon>Bacillales</taxon>
        <taxon>Bacillaceae</taxon>
        <taxon>Salisediminibacterium</taxon>
    </lineage>
</organism>
<proteinExistence type="predicted"/>
<evidence type="ECO:0000313" key="1">
    <source>
        <dbReference type="EMBL" id="SES08726.1"/>
    </source>
</evidence>
<gene>
    <name evidence="1" type="ORF">SAMN05444126_11445</name>
</gene>
<dbReference type="AlphaFoldDB" id="A0A1H9UH25"/>
<dbReference type="EMBL" id="FOGV01000014">
    <property type="protein sequence ID" value="SES08726.1"/>
    <property type="molecule type" value="Genomic_DNA"/>
</dbReference>
<name>A0A1H9UH25_9BACI</name>
<dbReference type="Proteomes" id="UP000199318">
    <property type="component" value="Unassembled WGS sequence"/>
</dbReference>
<accession>A0A1H9UH25</accession>
<keyword evidence="2" id="KW-1185">Reference proteome</keyword>